<keyword evidence="7" id="KW-1185">Reference proteome</keyword>
<dbReference type="InterPro" id="IPR005119">
    <property type="entry name" value="LysR_subst-bd"/>
</dbReference>
<dbReference type="InterPro" id="IPR036388">
    <property type="entry name" value="WH-like_DNA-bd_sf"/>
</dbReference>
<keyword evidence="2" id="KW-0805">Transcription regulation</keyword>
<comment type="similarity">
    <text evidence="1">Belongs to the LysR transcriptional regulatory family.</text>
</comment>
<dbReference type="Pfam" id="PF03466">
    <property type="entry name" value="LysR_substrate"/>
    <property type="match status" value="1"/>
</dbReference>
<evidence type="ECO:0000256" key="3">
    <source>
        <dbReference type="ARBA" id="ARBA00023125"/>
    </source>
</evidence>
<dbReference type="PROSITE" id="PS50931">
    <property type="entry name" value="HTH_LYSR"/>
    <property type="match status" value="1"/>
</dbReference>
<dbReference type="OrthoDB" id="9794694at2"/>
<evidence type="ECO:0000256" key="2">
    <source>
        <dbReference type="ARBA" id="ARBA00023015"/>
    </source>
</evidence>
<sequence>MKCRSATPSAASPPSASAVAWVSRLQSNVKPLGGGHSPRPLPNLAALRAFEAAGRHLNFSAAAAELHVTQGAISRHVQALEAELGASLFDRTRPLTLTPTGAAYHAAVRQAFAGLIAATRTARREAQSLRHPVRVTLLASFAALWLMPRLPAFEAAHPGVQLVLTPDVRLIDPLAGQTDLAIRYGKGGWPGGLAECFLPETLVPVAAPGYAAPALADLPQHRLLHPSDIWEWREWLAAQGLALESFPHQQRLGDYNITLQAARDGLGIALGRLALVGPLLARGDLVRLPYPALSGVFGHWAVIDPARAGDAAIAAVRSWLHAASMSDTHVNPEGT</sequence>
<evidence type="ECO:0000256" key="1">
    <source>
        <dbReference type="ARBA" id="ARBA00009437"/>
    </source>
</evidence>
<dbReference type="SUPFAM" id="SSF53850">
    <property type="entry name" value="Periplasmic binding protein-like II"/>
    <property type="match status" value="1"/>
</dbReference>
<accession>A0A255XLN4</accession>
<evidence type="ECO:0000259" key="5">
    <source>
        <dbReference type="PROSITE" id="PS50931"/>
    </source>
</evidence>
<dbReference type="AlphaFoldDB" id="A0A255XLN4"/>
<gene>
    <name evidence="6" type="ORF">CHR90_12960</name>
</gene>
<reference evidence="6 7" key="1">
    <citation type="submission" date="2017-07" db="EMBL/GenBank/DDBJ databases">
        <title>Elstera cyanobacteriorum sp. nov., a novel bacterium isolated from cyanobacterial aggregates in a eutrophic lake.</title>
        <authorList>
            <person name="Cai H."/>
        </authorList>
    </citation>
    <scope>NUCLEOTIDE SEQUENCE [LARGE SCALE GENOMIC DNA]</scope>
    <source>
        <strain evidence="6 7">TH019</strain>
    </source>
</reference>
<dbReference type="CDD" id="cd08432">
    <property type="entry name" value="PBP2_GcdR_TrpI_HvrB_AmpR_like"/>
    <property type="match status" value="1"/>
</dbReference>
<proteinExistence type="inferred from homology"/>
<dbReference type="PRINTS" id="PR00039">
    <property type="entry name" value="HTHLYSR"/>
</dbReference>
<comment type="caution">
    <text evidence="6">The sequence shown here is derived from an EMBL/GenBank/DDBJ whole genome shotgun (WGS) entry which is preliminary data.</text>
</comment>
<dbReference type="InterPro" id="IPR036390">
    <property type="entry name" value="WH_DNA-bd_sf"/>
</dbReference>
<keyword evidence="4" id="KW-0804">Transcription</keyword>
<dbReference type="InterPro" id="IPR000847">
    <property type="entry name" value="LysR_HTH_N"/>
</dbReference>
<dbReference type="Proteomes" id="UP000216361">
    <property type="component" value="Unassembled WGS sequence"/>
</dbReference>
<dbReference type="GO" id="GO:0006351">
    <property type="term" value="P:DNA-templated transcription"/>
    <property type="evidence" value="ECO:0007669"/>
    <property type="project" value="TreeGrafter"/>
</dbReference>
<keyword evidence="3" id="KW-0238">DNA-binding</keyword>
<dbReference type="GO" id="GO:0003700">
    <property type="term" value="F:DNA-binding transcription factor activity"/>
    <property type="evidence" value="ECO:0007669"/>
    <property type="project" value="InterPro"/>
</dbReference>
<dbReference type="EMBL" id="NOXS01000033">
    <property type="protein sequence ID" value="OYQ17879.1"/>
    <property type="molecule type" value="Genomic_DNA"/>
</dbReference>
<dbReference type="Gene3D" id="1.10.10.10">
    <property type="entry name" value="Winged helix-like DNA-binding domain superfamily/Winged helix DNA-binding domain"/>
    <property type="match status" value="1"/>
</dbReference>
<dbReference type="Pfam" id="PF00126">
    <property type="entry name" value="HTH_1"/>
    <property type="match status" value="1"/>
</dbReference>
<dbReference type="Gene3D" id="3.40.190.10">
    <property type="entry name" value="Periplasmic binding protein-like II"/>
    <property type="match status" value="2"/>
</dbReference>
<evidence type="ECO:0000313" key="6">
    <source>
        <dbReference type="EMBL" id="OYQ17879.1"/>
    </source>
</evidence>
<dbReference type="PANTHER" id="PTHR30537">
    <property type="entry name" value="HTH-TYPE TRANSCRIPTIONAL REGULATOR"/>
    <property type="match status" value="1"/>
</dbReference>
<dbReference type="SUPFAM" id="SSF46785">
    <property type="entry name" value="Winged helix' DNA-binding domain"/>
    <property type="match status" value="1"/>
</dbReference>
<evidence type="ECO:0000256" key="4">
    <source>
        <dbReference type="ARBA" id="ARBA00023163"/>
    </source>
</evidence>
<feature type="domain" description="HTH lysR-type" evidence="5">
    <location>
        <begin position="42"/>
        <end position="98"/>
    </location>
</feature>
<dbReference type="PANTHER" id="PTHR30537:SF79">
    <property type="entry name" value="TRANSCRIPTIONAL REGULATOR-RELATED"/>
    <property type="match status" value="1"/>
</dbReference>
<evidence type="ECO:0000313" key="7">
    <source>
        <dbReference type="Proteomes" id="UP000216361"/>
    </source>
</evidence>
<organism evidence="6 7">
    <name type="scientific">Elstera cyanobacteriorum</name>
    <dbReference type="NCBI Taxonomy" id="2022747"/>
    <lineage>
        <taxon>Bacteria</taxon>
        <taxon>Pseudomonadati</taxon>
        <taxon>Pseudomonadota</taxon>
        <taxon>Alphaproteobacteria</taxon>
        <taxon>Rhodospirillales</taxon>
        <taxon>Rhodospirillaceae</taxon>
        <taxon>Elstera</taxon>
    </lineage>
</organism>
<dbReference type="InterPro" id="IPR058163">
    <property type="entry name" value="LysR-type_TF_proteobact-type"/>
</dbReference>
<dbReference type="GO" id="GO:0043565">
    <property type="term" value="F:sequence-specific DNA binding"/>
    <property type="evidence" value="ECO:0007669"/>
    <property type="project" value="TreeGrafter"/>
</dbReference>
<name>A0A255XLN4_9PROT</name>
<protein>
    <recommendedName>
        <fullName evidence="5">HTH lysR-type domain-containing protein</fullName>
    </recommendedName>
</protein>